<name>A0A4Y5Z3H4_9GAMM</name>
<reference evidence="2 3" key="1">
    <citation type="submission" date="2019-06" db="EMBL/GenBank/DDBJ databases">
        <title>A complete genome sequence for Luteibacter pinisoli MAH-14.</title>
        <authorList>
            <person name="Baltrus D.A."/>
        </authorList>
    </citation>
    <scope>NUCLEOTIDE SEQUENCE [LARGE SCALE GENOMIC DNA]</scope>
    <source>
        <strain evidence="2 3">MAH-14</strain>
    </source>
</reference>
<organism evidence="2 3">
    <name type="scientific">Luteibacter pinisoli</name>
    <dbReference type="NCBI Taxonomy" id="2589080"/>
    <lineage>
        <taxon>Bacteria</taxon>
        <taxon>Pseudomonadati</taxon>
        <taxon>Pseudomonadota</taxon>
        <taxon>Gammaproteobacteria</taxon>
        <taxon>Lysobacterales</taxon>
        <taxon>Rhodanobacteraceae</taxon>
        <taxon>Luteibacter</taxon>
    </lineage>
</organism>
<dbReference type="AlphaFoldDB" id="A0A4Y5Z3H4"/>
<dbReference type="RefSeq" id="WP_139982515.1">
    <property type="nucleotide sequence ID" value="NZ_CP041046.1"/>
</dbReference>
<evidence type="ECO:0000313" key="3">
    <source>
        <dbReference type="Proteomes" id="UP000316093"/>
    </source>
</evidence>
<keyword evidence="1" id="KW-1133">Transmembrane helix</keyword>
<proteinExistence type="predicted"/>
<evidence type="ECO:0000256" key="1">
    <source>
        <dbReference type="SAM" id="Phobius"/>
    </source>
</evidence>
<keyword evidence="3" id="KW-1185">Reference proteome</keyword>
<accession>A0A4Y5Z3H4</accession>
<gene>
    <name evidence="2" type="ORF">FIV34_10610</name>
</gene>
<evidence type="ECO:0000313" key="2">
    <source>
        <dbReference type="EMBL" id="QDE39624.1"/>
    </source>
</evidence>
<dbReference type="Proteomes" id="UP000316093">
    <property type="component" value="Chromosome"/>
</dbReference>
<feature type="transmembrane region" description="Helical" evidence="1">
    <location>
        <begin position="62"/>
        <end position="81"/>
    </location>
</feature>
<keyword evidence="1" id="KW-0812">Transmembrane</keyword>
<keyword evidence="1" id="KW-0472">Membrane</keyword>
<sequence length="106" mass="10974">MPERPCRSFALAPGLTVCRHCIVAVLKGDTSPASRWVAFAWAVGIAFAAAGLMVLLHSRGVLAWTLAVTAVCVGALIGAVLTEQGGVHPRVAPRIVAADGEETDAR</sequence>
<protein>
    <submittedName>
        <fullName evidence="2">Uncharacterized protein</fullName>
    </submittedName>
</protein>
<dbReference type="KEGG" id="lpy:FIV34_10610"/>
<dbReference type="EMBL" id="CP041046">
    <property type="protein sequence ID" value="QDE39624.1"/>
    <property type="molecule type" value="Genomic_DNA"/>
</dbReference>
<feature type="transmembrane region" description="Helical" evidence="1">
    <location>
        <begin position="36"/>
        <end position="56"/>
    </location>
</feature>